<organism evidence="2 3">
    <name type="scientific">Paenibacillus antibioticophila</name>
    <dbReference type="NCBI Taxonomy" id="1274374"/>
    <lineage>
        <taxon>Bacteria</taxon>
        <taxon>Bacillati</taxon>
        <taxon>Bacillota</taxon>
        <taxon>Bacilli</taxon>
        <taxon>Bacillales</taxon>
        <taxon>Paenibacillaceae</taxon>
        <taxon>Paenibacillus</taxon>
    </lineage>
</organism>
<sequence>MEVIDRYVHAVIRRLPEGMREDIRKELHGLIEDMLEEQAAGPVPTPEEAEQVLLHLGHPAAMAAKYRGHERYLVGPQLFESYLSVIKIVMIAVIASLSVIFVVETALQPNEITGQFTSYITSIVSAASQGFVWVTVVFAMIEYGIRKKTPGEFGSMSWRPSDLPPVPDSRAEIKLSEPIAGIIFTVLFTIVLLSGAELLAVYTTANGELSIVPLINFDVLYRFWPFIVAFGVAGVGKEIYKMLVRQRTAGLLACHIVLSVATVIFAGFLLSQPNFWNPAFMEQLQATGMFTEAGSEFFTTVNRIWEAVTGNLIYLIILITLIDVGSEVYKWLRIKKAGPVTINIP</sequence>
<accession>A0A919XU07</accession>
<reference evidence="2 3" key="1">
    <citation type="submission" date="2021-03" db="EMBL/GenBank/DDBJ databases">
        <title>Antimicrobial resistance genes in bacteria isolated from Japanese honey, and their potential for conferring macrolide and lincosamide resistance in the American foulbrood pathogen Paenibacillus larvae.</title>
        <authorList>
            <person name="Okamoto M."/>
            <person name="Kumagai M."/>
            <person name="Kanamori H."/>
            <person name="Takamatsu D."/>
        </authorList>
    </citation>
    <scope>NUCLEOTIDE SEQUENCE [LARGE SCALE GENOMIC DNA]</scope>
    <source>
        <strain evidence="2 3">J41TS12</strain>
    </source>
</reference>
<dbReference type="Proteomes" id="UP000681162">
    <property type="component" value="Unassembled WGS sequence"/>
</dbReference>
<feature type="transmembrane region" description="Helical" evidence="1">
    <location>
        <begin position="88"/>
        <end position="107"/>
    </location>
</feature>
<comment type="caution">
    <text evidence="2">The sequence shown here is derived from an EMBL/GenBank/DDBJ whole genome shotgun (WGS) entry which is preliminary data.</text>
</comment>
<evidence type="ECO:0000313" key="2">
    <source>
        <dbReference type="EMBL" id="GIO36652.1"/>
    </source>
</evidence>
<dbReference type="EMBL" id="BORR01000004">
    <property type="protein sequence ID" value="GIO36652.1"/>
    <property type="molecule type" value="Genomic_DNA"/>
</dbReference>
<keyword evidence="1" id="KW-1133">Transmembrane helix</keyword>
<feature type="transmembrane region" description="Helical" evidence="1">
    <location>
        <begin position="312"/>
        <end position="332"/>
    </location>
</feature>
<feature type="transmembrane region" description="Helical" evidence="1">
    <location>
        <begin position="179"/>
        <end position="203"/>
    </location>
</feature>
<keyword evidence="1" id="KW-0812">Transmembrane</keyword>
<keyword evidence="3" id="KW-1185">Reference proteome</keyword>
<feature type="transmembrane region" description="Helical" evidence="1">
    <location>
        <begin position="252"/>
        <end position="271"/>
    </location>
</feature>
<dbReference type="RefSeq" id="WP_212938979.1">
    <property type="nucleotide sequence ID" value="NZ_BORR01000004.1"/>
</dbReference>
<gene>
    <name evidence="2" type="ORF">J41TS12_15130</name>
</gene>
<feature type="transmembrane region" description="Helical" evidence="1">
    <location>
        <begin position="119"/>
        <end position="141"/>
    </location>
</feature>
<evidence type="ECO:0000313" key="3">
    <source>
        <dbReference type="Proteomes" id="UP000681162"/>
    </source>
</evidence>
<evidence type="ECO:0000256" key="1">
    <source>
        <dbReference type="SAM" id="Phobius"/>
    </source>
</evidence>
<proteinExistence type="predicted"/>
<name>A0A919XU07_9BACL</name>
<dbReference type="AlphaFoldDB" id="A0A919XU07"/>
<protein>
    <submittedName>
        <fullName evidence="2">Uncharacterized protein</fullName>
    </submittedName>
</protein>
<feature type="transmembrane region" description="Helical" evidence="1">
    <location>
        <begin position="223"/>
        <end position="240"/>
    </location>
</feature>
<keyword evidence="1" id="KW-0472">Membrane</keyword>